<proteinExistence type="predicted"/>
<gene>
    <name evidence="1" type="ORF">I553_5551</name>
</gene>
<comment type="caution">
    <text evidence="1">The sequence shown here is derived from an EMBL/GenBank/DDBJ whole genome shotgun (WGS) entry which is preliminary data.</text>
</comment>
<reference evidence="1" key="1">
    <citation type="submission" date="2014-01" db="EMBL/GenBank/DDBJ databases">
        <authorList>
            <person name="Brown-Elliot B."/>
            <person name="Wallace R."/>
            <person name="Lenaerts A."/>
            <person name="Ordway D."/>
            <person name="DeGroote M.A."/>
            <person name="Parker T."/>
            <person name="Sizemore C."/>
            <person name="Tallon L.J."/>
            <person name="Sadzewicz L.K."/>
            <person name="Sengamalay N."/>
            <person name="Fraser C.M."/>
            <person name="Hine E."/>
            <person name="Shefchek K.A."/>
            <person name="Das S.P."/>
            <person name="Tettelin H."/>
        </authorList>
    </citation>
    <scope>NUCLEOTIDE SEQUENCE [LARGE SCALE GENOMIC DNA]</scope>
    <source>
        <strain evidence="1">4042</strain>
    </source>
</reference>
<dbReference type="AlphaFoldDB" id="X7ZVP0"/>
<sequence length="42" mass="4456">MRSRPARPAVEVYEKLTGVVVGGPEMIYRIAMGASHVPSSVG</sequence>
<organism evidence="1">
    <name type="scientific">Mycobacterium xenopi 4042</name>
    <dbReference type="NCBI Taxonomy" id="1299334"/>
    <lineage>
        <taxon>Bacteria</taxon>
        <taxon>Bacillati</taxon>
        <taxon>Actinomycetota</taxon>
        <taxon>Actinomycetes</taxon>
        <taxon>Mycobacteriales</taxon>
        <taxon>Mycobacteriaceae</taxon>
        <taxon>Mycobacterium</taxon>
    </lineage>
</organism>
<name>X7ZVP0_MYCXE</name>
<evidence type="ECO:0000313" key="1">
    <source>
        <dbReference type="EMBL" id="EUA23692.1"/>
    </source>
</evidence>
<protein>
    <submittedName>
        <fullName evidence="1">Uncharacterized protein</fullName>
    </submittedName>
</protein>
<dbReference type="PATRIC" id="fig|1299334.3.peg.7501"/>
<accession>X7ZVP0</accession>
<dbReference type="EMBL" id="JAOB01000069">
    <property type="protein sequence ID" value="EUA23692.1"/>
    <property type="molecule type" value="Genomic_DNA"/>
</dbReference>